<dbReference type="PROSITE" id="PS51098">
    <property type="entry name" value="PTS_EIIB_TYPE_1"/>
    <property type="match status" value="1"/>
</dbReference>
<dbReference type="NCBIfam" id="TIGR00830">
    <property type="entry name" value="PTBA"/>
    <property type="match status" value="1"/>
</dbReference>
<keyword evidence="10 12" id="KW-0472">Membrane</keyword>
<dbReference type="SUPFAM" id="SSF55604">
    <property type="entry name" value="Glucose permease domain IIB"/>
    <property type="match status" value="1"/>
</dbReference>
<evidence type="ECO:0000256" key="12">
    <source>
        <dbReference type="SAM" id="Phobius"/>
    </source>
</evidence>
<feature type="domain" description="PTS EIIA type-1" evidence="13">
    <location>
        <begin position="497"/>
        <end position="601"/>
    </location>
</feature>
<feature type="transmembrane region" description="Helical" evidence="12">
    <location>
        <begin position="394"/>
        <end position="415"/>
    </location>
</feature>
<dbReference type="InterPro" id="IPR011055">
    <property type="entry name" value="Dup_hybrid_motif"/>
</dbReference>
<organism evidence="16 17">
    <name type="scientific">Corynebacterium deserti GIMN1.010</name>
    <dbReference type="NCBI Taxonomy" id="931089"/>
    <lineage>
        <taxon>Bacteria</taxon>
        <taxon>Bacillati</taxon>
        <taxon>Actinomycetota</taxon>
        <taxon>Actinomycetes</taxon>
        <taxon>Mycobacteriales</taxon>
        <taxon>Corynebacteriaceae</taxon>
        <taxon>Corynebacterium</taxon>
    </lineage>
</organism>
<dbReference type="PANTHER" id="PTHR30175:SF1">
    <property type="entry name" value="PTS SYSTEM ARBUTIN-, CELLOBIOSE-, AND SALICIN-SPECIFIC EIIBC COMPONENT-RELATED"/>
    <property type="match status" value="1"/>
</dbReference>
<evidence type="ECO:0000256" key="10">
    <source>
        <dbReference type="ARBA" id="ARBA00023136"/>
    </source>
</evidence>
<dbReference type="GO" id="GO:0009401">
    <property type="term" value="P:phosphoenolpyruvate-dependent sugar phosphotransferase system"/>
    <property type="evidence" value="ECO:0007669"/>
    <property type="project" value="UniProtKB-KW"/>
</dbReference>
<evidence type="ECO:0000256" key="8">
    <source>
        <dbReference type="ARBA" id="ARBA00022777"/>
    </source>
</evidence>
<feature type="transmembrane region" description="Helical" evidence="12">
    <location>
        <begin position="367"/>
        <end position="387"/>
    </location>
</feature>
<dbReference type="InterPro" id="IPR036878">
    <property type="entry name" value="Glu_permease_IIB"/>
</dbReference>
<dbReference type="CDD" id="cd00212">
    <property type="entry name" value="PTS_IIB_glc"/>
    <property type="match status" value="1"/>
</dbReference>
<evidence type="ECO:0000259" key="13">
    <source>
        <dbReference type="PROSITE" id="PS51093"/>
    </source>
</evidence>
<evidence type="ECO:0008006" key="18">
    <source>
        <dbReference type="Google" id="ProtNLM"/>
    </source>
</evidence>
<keyword evidence="4" id="KW-0762">Sugar transport</keyword>
<dbReference type="PROSITE" id="PS51093">
    <property type="entry name" value="PTS_EIIA_TYPE_1"/>
    <property type="match status" value="1"/>
</dbReference>
<dbReference type="Gene3D" id="2.70.70.10">
    <property type="entry name" value="Glucose Permease (Domain IIA)"/>
    <property type="match status" value="1"/>
</dbReference>
<dbReference type="InterPro" id="IPR001127">
    <property type="entry name" value="PTS_EIIA_1_perm"/>
</dbReference>
<evidence type="ECO:0000259" key="15">
    <source>
        <dbReference type="PROSITE" id="PS51103"/>
    </source>
</evidence>
<dbReference type="STRING" id="931089.CDES_12770"/>
<dbReference type="EMBL" id="CP009220">
    <property type="protein sequence ID" value="ALC06898.1"/>
    <property type="molecule type" value="Genomic_DNA"/>
</dbReference>
<dbReference type="Pfam" id="PF00367">
    <property type="entry name" value="PTS_EIIB"/>
    <property type="match status" value="1"/>
</dbReference>
<dbReference type="NCBIfam" id="TIGR01995">
    <property type="entry name" value="PTS-II-ABC-beta"/>
    <property type="match status" value="1"/>
</dbReference>
<dbReference type="Pfam" id="PF02378">
    <property type="entry name" value="PTS_EIIC"/>
    <property type="match status" value="1"/>
</dbReference>
<feature type="transmembrane region" description="Helical" evidence="12">
    <location>
        <begin position="298"/>
        <end position="320"/>
    </location>
</feature>
<keyword evidence="6" id="KW-0598">Phosphotransferase system</keyword>
<keyword evidence="7 12" id="KW-0812">Transmembrane</keyword>
<sequence length="628" mass="65803">MATKTDFGPLVADVAEALGGPDNVRSVTHCATRLRFKIKDSDKADLKRVGEIDGVITAINAGGQHQVVIGNDVPLAYQALLDVPGMRAKGIKDGDTEATVDDGDEGSSDKNLLNKFIDLISALFSPIVWALAGIGLGKAGLTLATTIGVLDTESSTYAIFNAMFDGLFYFLPFFLAVTAAKRFKVNQFIAMAIVAALLHPTLEAMVGAEGVTFLGLPLTMMSYSSSVIPVIVGVWLAGYLQRWFEKVLPGAVRNFFTPLLVLLIMVPLVLFTIGPVTIGAANALSAGIGFLFDTVPWLAGAVLGAFWQVFVMFGLHWGLIPVMLNDIATQGFSYIMAPLMAAIFGQVGAAIAVWIRTKNPEVKKVAGPGVLSGFLAGVTEPIIYGVNLPLKYPFYAGAVAGGIGGSIIAVGGNAFDSFVFPSVMAFAATLSIGSFMAQLIGSSVALVLGFVFTIVLFRKGEKEEKVEGSVDKQKSVATPNVAAAVSGTYVPLAEIPDKVFSSGVMGDGFGIVPDNGEVVSPVEGTLIAVQKSGHAYGIRGDNGVEVLVHVGMDTVKMGGKGFEILVARGEHVRAGQPLVKVDLRAIAEAGFDPTTAVIVTNSKKLEGLQVSNVDGHVDAGDVVMRMEA</sequence>
<dbReference type="PANTHER" id="PTHR30175">
    <property type="entry name" value="PHOSPHOTRANSFERASE SYSTEM TRANSPORT PROTEIN"/>
    <property type="match status" value="1"/>
</dbReference>
<reference evidence="16 17" key="1">
    <citation type="submission" date="2014-08" db="EMBL/GenBank/DDBJ databases">
        <title>Complete genome sequence of Corynebacterium deserti GIMN1.010 (=DSM 45689), isolated from desert sand in western China.</title>
        <authorList>
            <person name="Ruckert C."/>
            <person name="Albersmeier A."/>
            <person name="Kalinowski J."/>
        </authorList>
    </citation>
    <scope>NUCLEOTIDE SEQUENCE [LARGE SCALE GENOMIC DNA]</scope>
    <source>
        <strain evidence="16 17">GIMN1.010</strain>
    </source>
</reference>
<evidence type="ECO:0000259" key="14">
    <source>
        <dbReference type="PROSITE" id="PS51098"/>
    </source>
</evidence>
<evidence type="ECO:0000256" key="6">
    <source>
        <dbReference type="ARBA" id="ARBA00022683"/>
    </source>
</evidence>
<evidence type="ECO:0000256" key="2">
    <source>
        <dbReference type="ARBA" id="ARBA00022448"/>
    </source>
</evidence>
<dbReference type="InterPro" id="IPR013013">
    <property type="entry name" value="PTS_EIIC_1"/>
</dbReference>
<dbReference type="InterPro" id="IPR050558">
    <property type="entry name" value="PTS_Sugar-Specific_Components"/>
</dbReference>
<accession>A0A0M5IMF8</accession>
<dbReference type="Gene3D" id="3.30.1360.60">
    <property type="entry name" value="Glucose permease domain IIB"/>
    <property type="match status" value="1"/>
</dbReference>
<dbReference type="GO" id="GO:0015771">
    <property type="term" value="P:trehalose transport"/>
    <property type="evidence" value="ECO:0007669"/>
    <property type="project" value="TreeGrafter"/>
</dbReference>
<evidence type="ECO:0000313" key="16">
    <source>
        <dbReference type="EMBL" id="ALC06898.1"/>
    </source>
</evidence>
<dbReference type="PATRIC" id="fig|931089.4.peg.2585"/>
<protein>
    <recommendedName>
        <fullName evidence="18">PTS system beta-glucoside-specific EIIBCA component</fullName>
    </recommendedName>
</protein>
<keyword evidence="8" id="KW-0418">Kinase</keyword>
<feature type="active site" description="Phosphocysteine intermediate; for EIIB activity" evidence="11">
    <location>
        <position position="30"/>
    </location>
</feature>
<dbReference type="GO" id="GO:0008982">
    <property type="term" value="F:protein-N(PI)-phosphohistidine-sugar phosphotransferase activity"/>
    <property type="evidence" value="ECO:0007669"/>
    <property type="project" value="InterPro"/>
</dbReference>
<dbReference type="GO" id="GO:0090589">
    <property type="term" value="F:protein-phosphocysteine-trehalose phosphotransferase system transporter activity"/>
    <property type="evidence" value="ECO:0007669"/>
    <property type="project" value="TreeGrafter"/>
</dbReference>
<keyword evidence="3" id="KW-1003">Cell membrane</keyword>
<name>A0A0M5IMF8_9CORY</name>
<dbReference type="InterPro" id="IPR003352">
    <property type="entry name" value="PTS_EIIC"/>
</dbReference>
<keyword evidence="17" id="KW-1185">Reference proteome</keyword>
<dbReference type="Pfam" id="PF00358">
    <property type="entry name" value="PTS_EIIA_1"/>
    <property type="match status" value="1"/>
</dbReference>
<dbReference type="AlphaFoldDB" id="A0A0M5IMF8"/>
<feature type="transmembrane region" description="Helical" evidence="12">
    <location>
        <begin position="116"/>
        <end position="137"/>
    </location>
</feature>
<comment type="subcellular location">
    <subcellularLocation>
        <location evidence="1">Cell membrane</location>
        <topology evidence="1">Multi-pass membrane protein</topology>
    </subcellularLocation>
</comment>
<proteinExistence type="predicted"/>
<dbReference type="GO" id="GO:0016301">
    <property type="term" value="F:kinase activity"/>
    <property type="evidence" value="ECO:0007669"/>
    <property type="project" value="UniProtKB-KW"/>
</dbReference>
<evidence type="ECO:0000256" key="1">
    <source>
        <dbReference type="ARBA" id="ARBA00004651"/>
    </source>
</evidence>
<dbReference type="InterPro" id="IPR001996">
    <property type="entry name" value="PTS_IIB_1"/>
</dbReference>
<evidence type="ECO:0000256" key="11">
    <source>
        <dbReference type="PROSITE-ProRule" id="PRU00421"/>
    </source>
</evidence>
<dbReference type="InterPro" id="IPR018113">
    <property type="entry name" value="PTrfase_EIIB_Cys"/>
</dbReference>
<keyword evidence="9 12" id="KW-1133">Transmembrane helix</keyword>
<dbReference type="PROSITE" id="PS00371">
    <property type="entry name" value="PTS_EIIA_TYPE_1_HIS"/>
    <property type="match status" value="1"/>
</dbReference>
<dbReference type="FunFam" id="2.70.70.10:FF:000001">
    <property type="entry name" value="PTS system glucose-specific IIA component"/>
    <property type="match status" value="1"/>
</dbReference>
<feature type="transmembrane region" description="Helical" evidence="12">
    <location>
        <begin position="332"/>
        <end position="355"/>
    </location>
</feature>
<dbReference type="KEGG" id="cdx:CDES_12770"/>
<feature type="domain" description="PTS EIIB type-1" evidence="14">
    <location>
        <begin position="8"/>
        <end position="90"/>
    </location>
</feature>
<dbReference type="PROSITE" id="PS51103">
    <property type="entry name" value="PTS_EIIC_TYPE_1"/>
    <property type="match status" value="1"/>
</dbReference>
<keyword evidence="5" id="KW-0808">Transferase</keyword>
<dbReference type="RefSeq" id="WP_053545786.1">
    <property type="nucleotide sequence ID" value="NZ_CP009220.1"/>
</dbReference>
<dbReference type="InterPro" id="IPR011297">
    <property type="entry name" value="PTS_IIABC_b_glu"/>
</dbReference>
<dbReference type="GO" id="GO:0005886">
    <property type="term" value="C:plasma membrane"/>
    <property type="evidence" value="ECO:0007669"/>
    <property type="project" value="UniProtKB-SubCell"/>
</dbReference>
<feature type="domain" description="PTS EIIC type-1" evidence="15">
    <location>
        <begin position="118"/>
        <end position="468"/>
    </location>
</feature>
<keyword evidence="2" id="KW-0813">Transport</keyword>
<dbReference type="PROSITE" id="PS01035">
    <property type="entry name" value="PTS_EIIB_TYPE_1_CYS"/>
    <property type="match status" value="1"/>
</dbReference>
<dbReference type="Proteomes" id="UP000068067">
    <property type="component" value="Chromosome"/>
</dbReference>
<feature type="transmembrane region" description="Helical" evidence="12">
    <location>
        <begin position="220"/>
        <end position="238"/>
    </location>
</feature>
<evidence type="ECO:0000256" key="7">
    <source>
        <dbReference type="ARBA" id="ARBA00022692"/>
    </source>
</evidence>
<dbReference type="OrthoDB" id="9797715at2"/>
<feature type="transmembrane region" description="Helical" evidence="12">
    <location>
        <begin position="188"/>
        <end position="208"/>
    </location>
</feature>
<feature type="transmembrane region" description="Helical" evidence="12">
    <location>
        <begin position="157"/>
        <end position="176"/>
    </location>
</feature>
<gene>
    <name evidence="16" type="ORF">CDES_12770</name>
</gene>
<evidence type="ECO:0000256" key="5">
    <source>
        <dbReference type="ARBA" id="ARBA00022679"/>
    </source>
</evidence>
<dbReference type="SUPFAM" id="SSF51261">
    <property type="entry name" value="Duplicated hybrid motif"/>
    <property type="match status" value="1"/>
</dbReference>
<evidence type="ECO:0000256" key="9">
    <source>
        <dbReference type="ARBA" id="ARBA00022989"/>
    </source>
</evidence>
<evidence type="ECO:0000256" key="4">
    <source>
        <dbReference type="ARBA" id="ARBA00022597"/>
    </source>
</evidence>
<evidence type="ECO:0000313" key="17">
    <source>
        <dbReference type="Proteomes" id="UP000068067"/>
    </source>
</evidence>
<feature type="transmembrane region" description="Helical" evidence="12">
    <location>
        <begin position="259"/>
        <end position="292"/>
    </location>
</feature>
<feature type="transmembrane region" description="Helical" evidence="12">
    <location>
        <begin position="435"/>
        <end position="457"/>
    </location>
</feature>
<evidence type="ECO:0000256" key="3">
    <source>
        <dbReference type="ARBA" id="ARBA00022475"/>
    </source>
</evidence>